<evidence type="ECO:0000313" key="3">
    <source>
        <dbReference type="Proteomes" id="UP000183461"/>
    </source>
</evidence>
<organism evidence="2 3">
    <name type="scientific">Ruminococcus flavefaciens</name>
    <dbReference type="NCBI Taxonomy" id="1265"/>
    <lineage>
        <taxon>Bacteria</taxon>
        <taxon>Bacillati</taxon>
        <taxon>Bacillota</taxon>
        <taxon>Clostridia</taxon>
        <taxon>Eubacteriales</taxon>
        <taxon>Oscillospiraceae</taxon>
        <taxon>Ruminococcus</taxon>
    </lineage>
</organism>
<keyword evidence="1" id="KW-0812">Transmembrane</keyword>
<keyword evidence="1" id="KW-1133">Transmembrane helix</keyword>
<protein>
    <submittedName>
        <fullName evidence="2">Pimeloyl-ACP methyl ester carboxylesterase</fullName>
    </submittedName>
</protein>
<evidence type="ECO:0000313" key="2">
    <source>
        <dbReference type="EMBL" id="SFW37309.1"/>
    </source>
</evidence>
<dbReference type="EMBL" id="FPIP01000005">
    <property type="protein sequence ID" value="SFW37309.1"/>
    <property type="molecule type" value="Genomic_DNA"/>
</dbReference>
<dbReference type="AlphaFoldDB" id="A0A1K1NPY1"/>
<gene>
    <name evidence="2" type="ORF">SAMN02910280_2154</name>
</gene>
<feature type="transmembrane region" description="Helical" evidence="1">
    <location>
        <begin position="12"/>
        <end position="32"/>
    </location>
</feature>
<dbReference type="Proteomes" id="UP000183461">
    <property type="component" value="Unassembled WGS sequence"/>
</dbReference>
<dbReference type="Gene3D" id="3.40.50.1820">
    <property type="entry name" value="alpha/beta hydrolase"/>
    <property type="match status" value="1"/>
</dbReference>
<dbReference type="RefSeq" id="WP_072300394.1">
    <property type="nucleotide sequence ID" value="NZ_FPIP01000005.1"/>
</dbReference>
<proteinExistence type="predicted"/>
<dbReference type="SUPFAM" id="SSF53474">
    <property type="entry name" value="alpha/beta-Hydrolases"/>
    <property type="match status" value="1"/>
</dbReference>
<sequence length="353" mass="40287">MGVVKKIFKVIGRILLVLLILILIFIIVSFFYQRSAQKKDRELLERDGFTHLYDAGDYKMNINIYGEGKNKIIVMPGNGHAEFTVDMKKFSEHLSDDISLVVVTRPGYGVCEETDHDVTTEYIVDSTRTALKNAGVEAPYILMPHSLSGIYGTYWENTYPEEVSGVIFLDSVNEAYPEVTEEEINEMTSGVQFQITKFLYKSGVLRVISDITSKDSSEEYAKDANALFALNPPAFSKSHISETKNFNSNMKTAWASIKSNDIPKIYISTNYQTIDDIRDYLMFMDGEVDEAKAQEWFEDEKSERETEYRNNRSKYIEKVGNCKEINIAGSHFIYEQKPDEVAKVIEDFVSGIK</sequence>
<keyword evidence="1" id="KW-0472">Membrane</keyword>
<evidence type="ECO:0000256" key="1">
    <source>
        <dbReference type="SAM" id="Phobius"/>
    </source>
</evidence>
<dbReference type="InterPro" id="IPR029058">
    <property type="entry name" value="AB_hydrolase_fold"/>
</dbReference>
<reference evidence="2 3" key="1">
    <citation type="submission" date="2016-11" db="EMBL/GenBank/DDBJ databases">
        <authorList>
            <person name="Jaros S."/>
            <person name="Januszkiewicz K."/>
            <person name="Wedrychowicz H."/>
        </authorList>
    </citation>
    <scope>NUCLEOTIDE SEQUENCE [LARGE SCALE GENOMIC DNA]</scope>
    <source>
        <strain evidence="2 3">YL228</strain>
    </source>
</reference>
<accession>A0A1K1NPY1</accession>
<name>A0A1K1NPY1_RUMFL</name>